<reference evidence="1 2" key="1">
    <citation type="journal article" date="2022" name="Plant J.">
        <title>Chromosome-level genome of Camellia lanceoleosa provides a valuable resource for understanding genome evolution and self-incompatibility.</title>
        <authorList>
            <person name="Gong W."/>
            <person name="Xiao S."/>
            <person name="Wang L."/>
            <person name="Liao Z."/>
            <person name="Chang Y."/>
            <person name="Mo W."/>
            <person name="Hu G."/>
            <person name="Li W."/>
            <person name="Zhao G."/>
            <person name="Zhu H."/>
            <person name="Hu X."/>
            <person name="Ji K."/>
            <person name="Xiang X."/>
            <person name="Song Q."/>
            <person name="Yuan D."/>
            <person name="Jin S."/>
            <person name="Zhang L."/>
        </authorList>
    </citation>
    <scope>NUCLEOTIDE SEQUENCE [LARGE SCALE GENOMIC DNA]</scope>
    <source>
        <strain evidence="1">SQ_2022a</strain>
    </source>
</reference>
<accession>A0ACC0HVZ0</accession>
<evidence type="ECO:0000313" key="2">
    <source>
        <dbReference type="Proteomes" id="UP001060215"/>
    </source>
</evidence>
<name>A0ACC0HVZ0_9ERIC</name>
<organism evidence="1 2">
    <name type="scientific">Camellia lanceoleosa</name>
    <dbReference type="NCBI Taxonomy" id="1840588"/>
    <lineage>
        <taxon>Eukaryota</taxon>
        <taxon>Viridiplantae</taxon>
        <taxon>Streptophyta</taxon>
        <taxon>Embryophyta</taxon>
        <taxon>Tracheophyta</taxon>
        <taxon>Spermatophyta</taxon>
        <taxon>Magnoliopsida</taxon>
        <taxon>eudicotyledons</taxon>
        <taxon>Gunneridae</taxon>
        <taxon>Pentapetalae</taxon>
        <taxon>asterids</taxon>
        <taxon>Ericales</taxon>
        <taxon>Theaceae</taxon>
        <taxon>Camellia</taxon>
    </lineage>
</organism>
<comment type="caution">
    <text evidence="1">The sequence shown here is derived from an EMBL/GenBank/DDBJ whole genome shotgun (WGS) entry which is preliminary data.</text>
</comment>
<gene>
    <name evidence="1" type="ORF">LOK49_LG04G02293</name>
</gene>
<protein>
    <submittedName>
        <fullName evidence="1">Uncharacterized protein</fullName>
    </submittedName>
</protein>
<evidence type="ECO:0000313" key="1">
    <source>
        <dbReference type="EMBL" id="KAI8017239.1"/>
    </source>
</evidence>
<proteinExistence type="predicted"/>
<sequence>MAEFVRFKSSNKFNFTNPPFPLGYSSVRFVPPFSHISNGRTCPFSRKIQSFSRKIHSSDRNPGLDRPTFLSPPRAFLRGGDQFMQNRRR</sequence>
<dbReference type="EMBL" id="CM045759">
    <property type="protein sequence ID" value="KAI8017239.1"/>
    <property type="molecule type" value="Genomic_DNA"/>
</dbReference>
<dbReference type="Proteomes" id="UP001060215">
    <property type="component" value="Chromosome 2"/>
</dbReference>
<keyword evidence="2" id="KW-1185">Reference proteome</keyword>